<name>A0A5B7FJ37_PORTR</name>
<accession>A0A5B7FJ37</accession>
<protein>
    <submittedName>
        <fullName evidence="2">Uncharacterized protein</fullName>
    </submittedName>
</protein>
<comment type="caution">
    <text evidence="2">The sequence shown here is derived from an EMBL/GenBank/DDBJ whole genome shotgun (WGS) entry which is preliminary data.</text>
</comment>
<dbReference type="AlphaFoldDB" id="A0A5B7FJ37"/>
<keyword evidence="1" id="KW-0812">Transmembrane</keyword>
<organism evidence="2 3">
    <name type="scientific">Portunus trituberculatus</name>
    <name type="common">Swimming crab</name>
    <name type="synonym">Neptunus trituberculatus</name>
    <dbReference type="NCBI Taxonomy" id="210409"/>
    <lineage>
        <taxon>Eukaryota</taxon>
        <taxon>Metazoa</taxon>
        <taxon>Ecdysozoa</taxon>
        <taxon>Arthropoda</taxon>
        <taxon>Crustacea</taxon>
        <taxon>Multicrustacea</taxon>
        <taxon>Malacostraca</taxon>
        <taxon>Eumalacostraca</taxon>
        <taxon>Eucarida</taxon>
        <taxon>Decapoda</taxon>
        <taxon>Pleocyemata</taxon>
        <taxon>Brachyura</taxon>
        <taxon>Eubrachyura</taxon>
        <taxon>Portunoidea</taxon>
        <taxon>Portunidae</taxon>
        <taxon>Portuninae</taxon>
        <taxon>Portunus</taxon>
    </lineage>
</organism>
<keyword evidence="1" id="KW-0472">Membrane</keyword>
<reference evidence="2 3" key="1">
    <citation type="submission" date="2019-05" db="EMBL/GenBank/DDBJ databases">
        <title>Another draft genome of Portunus trituberculatus and its Hox gene families provides insights of decapod evolution.</title>
        <authorList>
            <person name="Jeong J.-H."/>
            <person name="Song I."/>
            <person name="Kim S."/>
            <person name="Choi T."/>
            <person name="Kim D."/>
            <person name="Ryu S."/>
            <person name="Kim W."/>
        </authorList>
    </citation>
    <scope>NUCLEOTIDE SEQUENCE [LARGE SCALE GENOMIC DNA]</scope>
    <source>
        <tissue evidence="2">Muscle</tissue>
    </source>
</reference>
<dbReference type="EMBL" id="VSRR010006291">
    <property type="protein sequence ID" value="MPC44454.1"/>
    <property type="molecule type" value="Genomic_DNA"/>
</dbReference>
<evidence type="ECO:0000313" key="3">
    <source>
        <dbReference type="Proteomes" id="UP000324222"/>
    </source>
</evidence>
<gene>
    <name evidence="2" type="ORF">E2C01_038127</name>
</gene>
<sequence length="104" mass="10382">MVTVCAAGSTPEKAAAGVTTASGWAGLAGTTGAAPPAPGDPPLHAAVFRRYGIAGPCEPHQTNPLLPPLLASFPVGHLGLRGIGIALCAAWVMTAKMGRAWQEA</sequence>
<dbReference type="Proteomes" id="UP000324222">
    <property type="component" value="Unassembled WGS sequence"/>
</dbReference>
<feature type="transmembrane region" description="Helical" evidence="1">
    <location>
        <begin position="69"/>
        <end position="92"/>
    </location>
</feature>
<evidence type="ECO:0000313" key="2">
    <source>
        <dbReference type="EMBL" id="MPC44454.1"/>
    </source>
</evidence>
<keyword evidence="1" id="KW-1133">Transmembrane helix</keyword>
<evidence type="ECO:0000256" key="1">
    <source>
        <dbReference type="SAM" id="Phobius"/>
    </source>
</evidence>
<keyword evidence="3" id="KW-1185">Reference proteome</keyword>
<proteinExistence type="predicted"/>